<dbReference type="GeneID" id="92081827"/>
<feature type="region of interest" description="Disordered" evidence="1">
    <location>
        <begin position="1"/>
        <end position="51"/>
    </location>
</feature>
<comment type="caution">
    <text evidence="2">The sequence shown here is derived from an EMBL/GenBank/DDBJ whole genome shotgun (WGS) entry which is preliminary data.</text>
</comment>
<dbReference type="RefSeq" id="XP_066695461.1">
    <property type="nucleotide sequence ID" value="XM_066848765.1"/>
</dbReference>
<accession>A0ABR1Q0I4</accession>
<keyword evidence="3" id="KW-1185">Reference proteome</keyword>
<dbReference type="Proteomes" id="UP001391051">
    <property type="component" value="Unassembled WGS sequence"/>
</dbReference>
<name>A0ABR1Q0I4_9PEZI</name>
<dbReference type="EMBL" id="JAQQWE010000008">
    <property type="protein sequence ID" value="KAK7943430.1"/>
    <property type="molecule type" value="Genomic_DNA"/>
</dbReference>
<gene>
    <name evidence="2" type="ORF">PG986_012543</name>
</gene>
<evidence type="ECO:0000313" key="2">
    <source>
        <dbReference type="EMBL" id="KAK7943430.1"/>
    </source>
</evidence>
<evidence type="ECO:0000256" key="1">
    <source>
        <dbReference type="SAM" id="MobiDB-lite"/>
    </source>
</evidence>
<organism evidence="2 3">
    <name type="scientific">Apiospora aurea</name>
    <dbReference type="NCBI Taxonomy" id="335848"/>
    <lineage>
        <taxon>Eukaryota</taxon>
        <taxon>Fungi</taxon>
        <taxon>Dikarya</taxon>
        <taxon>Ascomycota</taxon>
        <taxon>Pezizomycotina</taxon>
        <taxon>Sordariomycetes</taxon>
        <taxon>Xylariomycetidae</taxon>
        <taxon>Amphisphaeriales</taxon>
        <taxon>Apiosporaceae</taxon>
        <taxon>Apiospora</taxon>
    </lineage>
</organism>
<protein>
    <submittedName>
        <fullName evidence="2">Uncharacterized protein</fullName>
    </submittedName>
</protein>
<proteinExistence type="predicted"/>
<reference evidence="2 3" key="1">
    <citation type="submission" date="2023-01" db="EMBL/GenBank/DDBJ databases">
        <title>Analysis of 21 Apiospora genomes using comparative genomics revels a genus with tremendous synthesis potential of carbohydrate active enzymes and secondary metabolites.</title>
        <authorList>
            <person name="Sorensen T."/>
        </authorList>
    </citation>
    <scope>NUCLEOTIDE SEQUENCE [LARGE SCALE GENOMIC DNA]</scope>
    <source>
        <strain evidence="2 3">CBS 24483</strain>
    </source>
</reference>
<sequence length="297" mass="31994">MQKTIPSPTRYGRSYRTEQSYHRPWPSRPTYPADPAANRRCHTTVTSPSGCTRPAAPAPVTIILIIVVAINTGIATSSSSPPLAELIWVRPALEQQHPEIPEAKRMCALLALVARGLRSRYAGALEAELRGPFAHGRRNALQRHLTDGGVLLTETHAFYVAQAKRFGRIAALVDAIAATHAAPVPDGQPAAPRRRPHPAVGARSDELVARAARLADSLPVVRPVAENDAVAVGPGDEQVRLIRGMERVVDDVAGLVAGLREVVARAETSPLGLQEEYEAAPRKIFGGSSEVRNLLTW</sequence>
<evidence type="ECO:0000313" key="3">
    <source>
        <dbReference type="Proteomes" id="UP001391051"/>
    </source>
</evidence>